<evidence type="ECO:0000256" key="7">
    <source>
        <dbReference type="ARBA" id="ARBA00023239"/>
    </source>
</evidence>
<name>A0A1Y1WNU9_9FUNG</name>
<evidence type="ECO:0000256" key="5">
    <source>
        <dbReference type="ARBA" id="ARBA00022898"/>
    </source>
</evidence>
<keyword evidence="4" id="KW-0028">Amino-acid biosynthesis</keyword>
<evidence type="ECO:0000256" key="9">
    <source>
        <dbReference type="ARBA" id="ARBA00047213"/>
    </source>
</evidence>
<dbReference type="GO" id="GO:0047804">
    <property type="term" value="F:cysteine-S-conjugate beta-lyase activity"/>
    <property type="evidence" value="ECO:0007669"/>
    <property type="project" value="UniProtKB-EC"/>
</dbReference>
<evidence type="ECO:0000256" key="11">
    <source>
        <dbReference type="ARBA" id="ARBA00047625"/>
    </source>
</evidence>
<dbReference type="PANTHER" id="PTHR11808">
    <property type="entry name" value="TRANS-SULFURATION ENZYME FAMILY MEMBER"/>
    <property type="match status" value="1"/>
</dbReference>
<dbReference type="STRING" id="61395.A0A1Y1WNU9"/>
<evidence type="ECO:0000256" key="14">
    <source>
        <dbReference type="RuleBase" id="RU362118"/>
    </source>
</evidence>
<dbReference type="SUPFAM" id="SSF53383">
    <property type="entry name" value="PLP-dependent transferases"/>
    <property type="match status" value="1"/>
</dbReference>
<dbReference type="EMBL" id="MCFD01000001">
    <property type="protein sequence ID" value="ORX74968.1"/>
    <property type="molecule type" value="Genomic_DNA"/>
</dbReference>
<accession>A0A1Y1WNU9</accession>
<dbReference type="Proteomes" id="UP000193922">
    <property type="component" value="Unassembled WGS sequence"/>
</dbReference>
<dbReference type="Gene3D" id="3.40.640.10">
    <property type="entry name" value="Type I PLP-dependent aspartate aminotransferase-like (Major domain)"/>
    <property type="match status" value="1"/>
</dbReference>
<protein>
    <recommendedName>
        <fullName evidence="12">Cystathionine beta-lyase</fullName>
        <ecNumber evidence="3">4.4.1.13</ecNumber>
    </recommendedName>
    <alternativeName>
        <fullName evidence="9">Cysteine-S-conjugate beta-lyase</fullName>
    </alternativeName>
</protein>
<dbReference type="InterPro" id="IPR000277">
    <property type="entry name" value="Cys/Met-Metab_PyrdxlP-dep_enz"/>
</dbReference>
<dbReference type="PROSITE" id="PS00868">
    <property type="entry name" value="CYS_MET_METAB_PP"/>
    <property type="match status" value="1"/>
</dbReference>
<keyword evidence="16" id="KW-1185">Reference proteome</keyword>
<evidence type="ECO:0000256" key="12">
    <source>
        <dbReference type="ARBA" id="ARBA00072331"/>
    </source>
</evidence>
<evidence type="ECO:0000313" key="16">
    <source>
        <dbReference type="Proteomes" id="UP000193922"/>
    </source>
</evidence>
<evidence type="ECO:0000256" key="10">
    <source>
        <dbReference type="ARBA" id="ARBA00047517"/>
    </source>
</evidence>
<comment type="cofactor">
    <cofactor evidence="1 14">
        <name>pyridoxal 5'-phosphate</name>
        <dbReference type="ChEBI" id="CHEBI:597326"/>
    </cofactor>
</comment>
<dbReference type="InterPro" id="IPR054542">
    <property type="entry name" value="Cys_met_metab_PP"/>
</dbReference>
<dbReference type="PIRSF" id="PIRSF001434">
    <property type="entry name" value="CGS"/>
    <property type="match status" value="1"/>
</dbReference>
<evidence type="ECO:0000313" key="15">
    <source>
        <dbReference type="EMBL" id="ORX74968.1"/>
    </source>
</evidence>
<dbReference type="OrthoDB" id="2545919at2759"/>
<evidence type="ECO:0000256" key="2">
    <source>
        <dbReference type="ARBA" id="ARBA00009077"/>
    </source>
</evidence>
<dbReference type="EC" id="4.4.1.13" evidence="3"/>
<dbReference type="NCBIfam" id="TIGR01329">
    <property type="entry name" value="cysta_beta_ly_E"/>
    <property type="match status" value="1"/>
</dbReference>
<proteinExistence type="inferred from homology"/>
<dbReference type="Gene3D" id="3.90.1150.10">
    <property type="entry name" value="Aspartate Aminotransferase, domain 1"/>
    <property type="match status" value="1"/>
</dbReference>
<sequence>MAGSDDTRPQYHIATELVHMDSDNVKDNYNAASVPIYQTATFKQTQADGTGGEYDYSRSGNPTRTAVEAHMAKIMRAERAFVVSTGMTALDVILRLVKSGQEIIAGDDLYGGTNRLLTYVSQYNGVKVHNVDTTQPEKVAERLDPVKTRLVLLESPTNPLIKIADIRTIASKVHEQCPAALVVVDNTMMSPLLQNTLELGADIEYHSGTKYLSGHHDLMAGVIGCKTAQVADQLYFVINSNGSGLGAFDSWLLLRGVKTLAIRMDKQQANAEQIAEFLEAQGLKVHYPGLKSHPQYELHRSLASGPGAVLSFETGDVGVSERIVESARLWGISVSFGCVNSLISMPCKMSHASIPAEIRKQRHLPEDLIRLCVGIEHVDDLVSDLANALRKAGITVKQ</sequence>
<dbReference type="InterPro" id="IPR015424">
    <property type="entry name" value="PyrdxlP-dep_Trfase"/>
</dbReference>
<dbReference type="GO" id="GO:0030170">
    <property type="term" value="F:pyridoxal phosphate binding"/>
    <property type="evidence" value="ECO:0007669"/>
    <property type="project" value="InterPro"/>
</dbReference>
<comment type="catalytic activity">
    <reaction evidence="11">
        <text>an S-substituted L-cysteine + H2O = a thiol + pyruvate + NH4(+)</text>
        <dbReference type="Rhea" id="RHEA:18121"/>
        <dbReference type="ChEBI" id="CHEBI:15361"/>
        <dbReference type="ChEBI" id="CHEBI:15377"/>
        <dbReference type="ChEBI" id="CHEBI:28938"/>
        <dbReference type="ChEBI" id="CHEBI:29256"/>
        <dbReference type="ChEBI" id="CHEBI:58717"/>
        <dbReference type="EC" id="4.4.1.13"/>
    </reaction>
</comment>
<evidence type="ECO:0000256" key="3">
    <source>
        <dbReference type="ARBA" id="ARBA00012224"/>
    </source>
</evidence>
<dbReference type="PANTHER" id="PTHR11808:SF50">
    <property type="entry name" value="CYSTATHIONINE BETA-LYASE"/>
    <property type="match status" value="1"/>
</dbReference>
<dbReference type="InterPro" id="IPR006238">
    <property type="entry name" value="Cys_b_lyase_euk"/>
</dbReference>
<dbReference type="FunFam" id="3.90.1150.10:FF:000013">
    <property type="entry name" value="Cystathionine beta-lyase"/>
    <property type="match status" value="1"/>
</dbReference>
<keyword evidence="6" id="KW-0486">Methionine biosynthesis</keyword>
<dbReference type="GO" id="GO:0071266">
    <property type="term" value="P:'de novo' L-methionine biosynthetic process"/>
    <property type="evidence" value="ECO:0007669"/>
    <property type="project" value="InterPro"/>
</dbReference>
<comment type="catalytic activity">
    <reaction evidence="10">
        <text>L,L-cystathionine + H2O = L-homocysteine + pyruvate + NH4(+)</text>
        <dbReference type="Rhea" id="RHEA:13965"/>
        <dbReference type="ChEBI" id="CHEBI:15361"/>
        <dbReference type="ChEBI" id="CHEBI:15377"/>
        <dbReference type="ChEBI" id="CHEBI:28938"/>
        <dbReference type="ChEBI" id="CHEBI:58161"/>
        <dbReference type="ChEBI" id="CHEBI:58199"/>
    </reaction>
</comment>
<comment type="similarity">
    <text evidence="2 14">Belongs to the trans-sulfuration enzymes family.</text>
</comment>
<evidence type="ECO:0000256" key="6">
    <source>
        <dbReference type="ARBA" id="ARBA00023167"/>
    </source>
</evidence>
<comment type="caution">
    <text evidence="15">The sequence shown here is derived from an EMBL/GenBank/DDBJ whole genome shotgun (WGS) entry which is preliminary data.</text>
</comment>
<keyword evidence="5 13" id="KW-0663">Pyridoxal phosphate</keyword>
<dbReference type="GO" id="GO:0005737">
    <property type="term" value="C:cytoplasm"/>
    <property type="evidence" value="ECO:0007669"/>
    <property type="project" value="TreeGrafter"/>
</dbReference>
<dbReference type="FunFam" id="3.40.640.10:FF:000009">
    <property type="entry name" value="Cystathionine gamma-synthase homolog"/>
    <property type="match status" value="1"/>
</dbReference>
<dbReference type="AlphaFoldDB" id="A0A1Y1WNU9"/>
<dbReference type="GO" id="GO:0019346">
    <property type="term" value="P:transsulfuration"/>
    <property type="evidence" value="ECO:0007669"/>
    <property type="project" value="InterPro"/>
</dbReference>
<comment type="pathway">
    <text evidence="8">Amino-acid biosynthesis; L-methionine biosynthesis via de novo pathway; L-homocysteine from L-cystathionine: step 1/1.</text>
</comment>
<evidence type="ECO:0000256" key="4">
    <source>
        <dbReference type="ARBA" id="ARBA00022605"/>
    </source>
</evidence>
<evidence type="ECO:0000256" key="8">
    <source>
        <dbReference type="ARBA" id="ARBA00046315"/>
    </source>
</evidence>
<evidence type="ECO:0000256" key="13">
    <source>
        <dbReference type="PIRSR" id="PIRSR001434-2"/>
    </source>
</evidence>
<gene>
    <name evidence="15" type="ORF">DL89DRAFT_25354</name>
</gene>
<reference evidence="15 16" key="1">
    <citation type="submission" date="2016-07" db="EMBL/GenBank/DDBJ databases">
        <title>Pervasive Adenine N6-methylation of Active Genes in Fungi.</title>
        <authorList>
            <consortium name="DOE Joint Genome Institute"/>
            <person name="Mondo S.J."/>
            <person name="Dannebaum R.O."/>
            <person name="Kuo R.C."/>
            <person name="Labutti K."/>
            <person name="Haridas S."/>
            <person name="Kuo A."/>
            <person name="Salamov A."/>
            <person name="Ahrendt S.R."/>
            <person name="Lipzen A."/>
            <person name="Sullivan W."/>
            <person name="Andreopoulos W.B."/>
            <person name="Clum A."/>
            <person name="Lindquist E."/>
            <person name="Daum C."/>
            <person name="Ramamoorthy G.K."/>
            <person name="Gryganskyi A."/>
            <person name="Culley D."/>
            <person name="Magnuson J.K."/>
            <person name="James T.Y."/>
            <person name="O'Malley M.A."/>
            <person name="Stajich J.E."/>
            <person name="Spatafora J.W."/>
            <person name="Visel A."/>
            <person name="Grigoriev I.V."/>
        </authorList>
    </citation>
    <scope>NUCLEOTIDE SEQUENCE [LARGE SCALE GENOMIC DNA]</scope>
    <source>
        <strain evidence="15 16">ATCC 12442</strain>
    </source>
</reference>
<dbReference type="InterPro" id="IPR015422">
    <property type="entry name" value="PyrdxlP-dep_Trfase_small"/>
</dbReference>
<dbReference type="CDD" id="cd00614">
    <property type="entry name" value="CGS_like"/>
    <property type="match status" value="1"/>
</dbReference>
<dbReference type="GeneID" id="63801840"/>
<dbReference type="InterPro" id="IPR015421">
    <property type="entry name" value="PyrdxlP-dep_Trfase_major"/>
</dbReference>
<keyword evidence="7 15" id="KW-0456">Lyase</keyword>
<feature type="modified residue" description="N6-(pyridoxal phosphate)lysine" evidence="13">
    <location>
        <position position="210"/>
    </location>
</feature>
<organism evidence="15 16">
    <name type="scientific">Linderina pennispora</name>
    <dbReference type="NCBI Taxonomy" id="61395"/>
    <lineage>
        <taxon>Eukaryota</taxon>
        <taxon>Fungi</taxon>
        <taxon>Fungi incertae sedis</taxon>
        <taxon>Zoopagomycota</taxon>
        <taxon>Kickxellomycotina</taxon>
        <taxon>Kickxellomycetes</taxon>
        <taxon>Kickxellales</taxon>
        <taxon>Kickxellaceae</taxon>
        <taxon>Linderina</taxon>
    </lineage>
</organism>
<dbReference type="RefSeq" id="XP_040748179.1">
    <property type="nucleotide sequence ID" value="XM_040885192.1"/>
</dbReference>
<dbReference type="Pfam" id="PF01053">
    <property type="entry name" value="Cys_Met_Meta_PP"/>
    <property type="match status" value="1"/>
</dbReference>
<evidence type="ECO:0000256" key="1">
    <source>
        <dbReference type="ARBA" id="ARBA00001933"/>
    </source>
</evidence>